<dbReference type="SMART" id="SM00645">
    <property type="entry name" value="Pept_C1"/>
    <property type="match status" value="1"/>
</dbReference>
<keyword evidence="3" id="KW-0378">Hydrolase</keyword>
<dbReference type="AlphaFoldDB" id="A0A0N5D8Y1"/>
<evidence type="ECO:0000256" key="5">
    <source>
        <dbReference type="ARBA" id="ARBA00023145"/>
    </source>
</evidence>
<dbReference type="WBParaSite" id="TCLT_0000957801-mRNA-1">
    <property type="protein sequence ID" value="TCLT_0000957801-mRNA-1"/>
    <property type="gene ID" value="TCLT_0000957801"/>
</dbReference>
<comment type="similarity">
    <text evidence="1">Belongs to the peptidase C1 family.</text>
</comment>
<feature type="domain" description="Peptidase C1A papain C-terminal" evidence="8">
    <location>
        <begin position="97"/>
        <end position="317"/>
    </location>
</feature>
<dbReference type="CDD" id="cd02248">
    <property type="entry name" value="Peptidase_C1A"/>
    <property type="match status" value="1"/>
</dbReference>
<dbReference type="PROSITE" id="PS00640">
    <property type="entry name" value="THIOL_PROTEASE_ASN"/>
    <property type="match status" value="1"/>
</dbReference>
<dbReference type="FunFam" id="3.90.70.10:FF:000006">
    <property type="entry name" value="Cathepsin S"/>
    <property type="match status" value="1"/>
</dbReference>
<dbReference type="Pfam" id="PF00112">
    <property type="entry name" value="Peptidase_C1"/>
    <property type="match status" value="1"/>
</dbReference>
<evidence type="ECO:0000256" key="2">
    <source>
        <dbReference type="ARBA" id="ARBA00022670"/>
    </source>
</evidence>
<reference evidence="12" key="1">
    <citation type="submission" date="2017-02" db="UniProtKB">
        <authorList>
            <consortium name="WormBaseParasite"/>
        </authorList>
    </citation>
    <scope>IDENTIFICATION</scope>
</reference>
<evidence type="ECO:0000256" key="1">
    <source>
        <dbReference type="ARBA" id="ARBA00008455"/>
    </source>
</evidence>
<accession>A0A0N5D8Y1</accession>
<proteinExistence type="inferred from homology"/>
<evidence type="ECO:0000313" key="11">
    <source>
        <dbReference type="Proteomes" id="UP000276776"/>
    </source>
</evidence>
<dbReference type="EMBL" id="UYYF01004828">
    <property type="protein sequence ID" value="VDN07214.1"/>
    <property type="molecule type" value="Genomic_DNA"/>
</dbReference>
<gene>
    <name evidence="10" type="ORF">TCLT_LOCUS9569</name>
</gene>
<evidence type="ECO:0000256" key="3">
    <source>
        <dbReference type="ARBA" id="ARBA00022801"/>
    </source>
</evidence>
<evidence type="ECO:0000256" key="4">
    <source>
        <dbReference type="ARBA" id="ARBA00022807"/>
    </source>
</evidence>
<dbReference type="SMART" id="SM00848">
    <property type="entry name" value="Inhibitor_I29"/>
    <property type="match status" value="1"/>
</dbReference>
<dbReference type="GO" id="GO:0008234">
    <property type="term" value="F:cysteine-type peptidase activity"/>
    <property type="evidence" value="ECO:0007669"/>
    <property type="project" value="UniProtKB-KW"/>
</dbReference>
<evidence type="ECO:0000259" key="9">
    <source>
        <dbReference type="SMART" id="SM00848"/>
    </source>
</evidence>
<reference evidence="10 11" key="2">
    <citation type="submission" date="2018-11" db="EMBL/GenBank/DDBJ databases">
        <authorList>
            <consortium name="Pathogen Informatics"/>
        </authorList>
    </citation>
    <scope>NUCLEOTIDE SEQUENCE [LARGE SCALE GENOMIC DNA]</scope>
</reference>
<keyword evidence="11" id="KW-1185">Reference proteome</keyword>
<evidence type="ECO:0000313" key="12">
    <source>
        <dbReference type="WBParaSite" id="TCLT_0000957801-mRNA-1"/>
    </source>
</evidence>
<dbReference type="PANTHER" id="PTHR12411">
    <property type="entry name" value="CYSTEINE PROTEASE FAMILY C1-RELATED"/>
    <property type="match status" value="1"/>
</dbReference>
<protein>
    <recommendedName>
        <fullName evidence="7">Cathepsin L-like</fullName>
    </recommendedName>
</protein>
<dbReference type="Pfam" id="PF08246">
    <property type="entry name" value="Inhibitor_I29"/>
    <property type="match status" value="1"/>
</dbReference>
<keyword evidence="6" id="KW-1015">Disulfide bond</keyword>
<dbReference type="GO" id="GO:0006508">
    <property type="term" value="P:proteolysis"/>
    <property type="evidence" value="ECO:0007669"/>
    <property type="project" value="UniProtKB-KW"/>
</dbReference>
<dbReference type="InterPro" id="IPR000668">
    <property type="entry name" value="Peptidase_C1A_C"/>
</dbReference>
<evidence type="ECO:0000313" key="10">
    <source>
        <dbReference type="EMBL" id="VDN07214.1"/>
    </source>
</evidence>
<evidence type="ECO:0000256" key="6">
    <source>
        <dbReference type="ARBA" id="ARBA00023157"/>
    </source>
</evidence>
<dbReference type="InterPro" id="IPR013201">
    <property type="entry name" value="Prot_inhib_I29"/>
</dbReference>
<dbReference type="STRING" id="103827.A0A0N5D8Y1"/>
<dbReference type="OMA" id="CCACFFA"/>
<sequence length="328" mass="37364">MLKIIVTLLCTVEDKANESAEMEYRRFMIYSENVKKINDHNKRYKAGLTTYQKAINKFTNWLPEELSRLNGDRSGNLKYFYVESVDNVTFNTVHKPLPPHIDWRKFGAVTPVKDQGYCGSCWAFSATGALEAQHFMKTGVLIQLSEQNLMDCSYEYGNEGCDGGLAIFAYDYVQNNNGIDTEDKYPYEGIDGQCRYNVENRGTTCLTSAVLTRYNEVQLQADIVDKGPIAVSIDASYISDYDTGIFESSECSTFPNHAVLVVGYGSEEVVKKDKKVKKDYWIIKNSWGRNWGENGYLRLARNENNMCGVVTRPNVPYIQDKLNLKFTE</sequence>
<dbReference type="InterPro" id="IPR039417">
    <property type="entry name" value="Peptidase_C1A_papain-like"/>
</dbReference>
<feature type="domain" description="Cathepsin propeptide inhibitor" evidence="9">
    <location>
        <begin position="14"/>
        <end position="66"/>
    </location>
</feature>
<dbReference type="InterPro" id="IPR000169">
    <property type="entry name" value="Pept_cys_AS"/>
</dbReference>
<dbReference type="InterPro" id="IPR013128">
    <property type="entry name" value="Peptidase_C1A"/>
</dbReference>
<dbReference type="Gene3D" id="3.90.70.10">
    <property type="entry name" value="Cysteine proteinases"/>
    <property type="match status" value="1"/>
</dbReference>
<name>A0A0N5D8Y1_THECL</name>
<dbReference type="SUPFAM" id="SSF54001">
    <property type="entry name" value="Cysteine proteinases"/>
    <property type="match status" value="1"/>
</dbReference>
<evidence type="ECO:0000259" key="8">
    <source>
        <dbReference type="SMART" id="SM00645"/>
    </source>
</evidence>
<dbReference type="PROSITE" id="PS00139">
    <property type="entry name" value="THIOL_PROTEASE_CYS"/>
    <property type="match status" value="1"/>
</dbReference>
<evidence type="ECO:0000256" key="7">
    <source>
        <dbReference type="ARBA" id="ARBA00069138"/>
    </source>
</evidence>
<dbReference type="Proteomes" id="UP000276776">
    <property type="component" value="Unassembled WGS sequence"/>
</dbReference>
<dbReference type="PRINTS" id="PR00705">
    <property type="entry name" value="PAPAIN"/>
</dbReference>
<organism evidence="12">
    <name type="scientific">Thelazia callipaeda</name>
    <name type="common">Oriental eyeworm</name>
    <name type="synonym">Parasitic nematode</name>
    <dbReference type="NCBI Taxonomy" id="103827"/>
    <lineage>
        <taxon>Eukaryota</taxon>
        <taxon>Metazoa</taxon>
        <taxon>Ecdysozoa</taxon>
        <taxon>Nematoda</taxon>
        <taxon>Chromadorea</taxon>
        <taxon>Rhabditida</taxon>
        <taxon>Spirurina</taxon>
        <taxon>Spiruromorpha</taxon>
        <taxon>Thelazioidea</taxon>
        <taxon>Thelaziidae</taxon>
        <taxon>Thelazia</taxon>
    </lineage>
</organism>
<dbReference type="OrthoDB" id="10253408at2759"/>
<dbReference type="InterPro" id="IPR025661">
    <property type="entry name" value="Pept_asp_AS"/>
</dbReference>
<keyword evidence="4" id="KW-0788">Thiol protease</keyword>
<keyword evidence="5" id="KW-0865">Zymogen</keyword>
<dbReference type="InterPro" id="IPR038765">
    <property type="entry name" value="Papain-like_cys_pep_sf"/>
</dbReference>
<keyword evidence="2" id="KW-0645">Protease</keyword>